<dbReference type="InterPro" id="IPR037185">
    <property type="entry name" value="EmrE-like"/>
</dbReference>
<feature type="transmembrane region" description="Helical" evidence="2">
    <location>
        <begin position="92"/>
        <end position="111"/>
    </location>
</feature>
<evidence type="ECO:0000313" key="5">
    <source>
        <dbReference type="Proteomes" id="UP000789595"/>
    </source>
</evidence>
<feature type="transmembrane region" description="Helical" evidence="2">
    <location>
        <begin position="241"/>
        <end position="262"/>
    </location>
</feature>
<keyword evidence="2" id="KW-0812">Transmembrane</keyword>
<gene>
    <name evidence="4" type="ORF">PECAL_2P10580</name>
</gene>
<protein>
    <recommendedName>
        <fullName evidence="3">EamA domain-containing protein</fullName>
    </recommendedName>
</protein>
<feature type="transmembrane region" description="Helical" evidence="2">
    <location>
        <begin position="62"/>
        <end position="80"/>
    </location>
</feature>
<evidence type="ECO:0000256" key="2">
    <source>
        <dbReference type="SAM" id="Phobius"/>
    </source>
</evidence>
<proteinExistence type="predicted"/>
<feature type="region of interest" description="Disordered" evidence="1">
    <location>
        <begin position="321"/>
        <end position="343"/>
    </location>
</feature>
<organism evidence="4 5">
    <name type="scientific">Pelagomonas calceolata</name>
    <dbReference type="NCBI Taxonomy" id="35677"/>
    <lineage>
        <taxon>Eukaryota</taxon>
        <taxon>Sar</taxon>
        <taxon>Stramenopiles</taxon>
        <taxon>Ochrophyta</taxon>
        <taxon>Pelagophyceae</taxon>
        <taxon>Pelagomonadales</taxon>
        <taxon>Pelagomonadaceae</taxon>
        <taxon>Pelagomonas</taxon>
    </lineage>
</organism>
<dbReference type="Pfam" id="PF00892">
    <property type="entry name" value="EamA"/>
    <property type="match status" value="2"/>
</dbReference>
<evidence type="ECO:0000259" key="3">
    <source>
        <dbReference type="Pfam" id="PF00892"/>
    </source>
</evidence>
<dbReference type="OrthoDB" id="306876at2759"/>
<dbReference type="AlphaFoldDB" id="A0A8J2SHT1"/>
<dbReference type="PANTHER" id="PTHR22911:SF137">
    <property type="entry name" value="SOLUTE CARRIER FAMILY 35 MEMBER G2-RELATED"/>
    <property type="match status" value="1"/>
</dbReference>
<feature type="transmembrane region" description="Helical" evidence="2">
    <location>
        <begin position="145"/>
        <end position="168"/>
    </location>
</feature>
<feature type="transmembrane region" description="Helical" evidence="2">
    <location>
        <begin position="117"/>
        <end position="138"/>
    </location>
</feature>
<dbReference type="SUPFAM" id="SSF103481">
    <property type="entry name" value="Multidrug resistance efflux transporter EmrE"/>
    <property type="match status" value="2"/>
</dbReference>
<keyword evidence="2" id="KW-1133">Transmembrane helix</keyword>
<sequence>MDACSCDGARLAETFAVLTCAPRDASQTLLLVVCLLSAFTYASAGLLVQIGSADGSLPVGEFTLARGMLQILTAILLLRGEREYFPRERQQLWAWLRGAITAANIMLYFTALTQLPLGDAVVLTSLYPITGPFFSRVFLGERLPLIFPVALLLALAGATTLTQPTFIFGTTDDADSITTLGYTCALSASLTFGLQYPVGRMTRGTPLGNVMFAAGAMTMLAALVLSFALPEWRIVDPLNATVWACLVGQAVLLVFAQFGFILTTQELPAHVGSVLQITDIFWAYVYQCTVRDEPPTWEQALGAGLIVCAVLVAIYGNWKESGEDSEEPSRPLLSGARRRPDEA</sequence>
<evidence type="ECO:0000256" key="1">
    <source>
        <dbReference type="SAM" id="MobiDB-lite"/>
    </source>
</evidence>
<feature type="transmembrane region" description="Helical" evidence="2">
    <location>
        <begin position="269"/>
        <end position="287"/>
    </location>
</feature>
<dbReference type="EMBL" id="CAKKNE010000002">
    <property type="protein sequence ID" value="CAH0368011.1"/>
    <property type="molecule type" value="Genomic_DNA"/>
</dbReference>
<feature type="transmembrane region" description="Helical" evidence="2">
    <location>
        <begin position="210"/>
        <end position="229"/>
    </location>
</feature>
<name>A0A8J2SHT1_9STRA</name>
<feature type="transmembrane region" description="Helical" evidence="2">
    <location>
        <begin position="299"/>
        <end position="318"/>
    </location>
</feature>
<feature type="transmembrane region" description="Helical" evidence="2">
    <location>
        <begin position="180"/>
        <end position="198"/>
    </location>
</feature>
<dbReference type="PANTHER" id="PTHR22911">
    <property type="entry name" value="ACYL-MALONYL CONDENSING ENZYME-RELATED"/>
    <property type="match status" value="1"/>
</dbReference>
<dbReference type="InterPro" id="IPR000620">
    <property type="entry name" value="EamA_dom"/>
</dbReference>
<evidence type="ECO:0000313" key="4">
    <source>
        <dbReference type="EMBL" id="CAH0368011.1"/>
    </source>
</evidence>
<feature type="domain" description="EamA" evidence="3">
    <location>
        <begin position="180"/>
        <end position="314"/>
    </location>
</feature>
<keyword evidence="5" id="KW-1185">Reference proteome</keyword>
<comment type="caution">
    <text evidence="4">The sequence shown here is derived from an EMBL/GenBank/DDBJ whole genome shotgun (WGS) entry which is preliminary data.</text>
</comment>
<dbReference type="GO" id="GO:0016020">
    <property type="term" value="C:membrane"/>
    <property type="evidence" value="ECO:0007669"/>
    <property type="project" value="InterPro"/>
</dbReference>
<dbReference type="Proteomes" id="UP000789595">
    <property type="component" value="Unassembled WGS sequence"/>
</dbReference>
<feature type="transmembrane region" description="Helical" evidence="2">
    <location>
        <begin position="29"/>
        <end position="50"/>
    </location>
</feature>
<keyword evidence="2" id="KW-0472">Membrane</keyword>
<reference evidence="4" key="1">
    <citation type="submission" date="2021-11" db="EMBL/GenBank/DDBJ databases">
        <authorList>
            <consortium name="Genoscope - CEA"/>
            <person name="William W."/>
        </authorList>
    </citation>
    <scope>NUCLEOTIDE SEQUENCE</scope>
</reference>
<feature type="domain" description="EamA" evidence="3">
    <location>
        <begin position="32"/>
        <end position="160"/>
    </location>
</feature>
<accession>A0A8J2SHT1</accession>